<evidence type="ECO:0000313" key="1">
    <source>
        <dbReference type="EMBL" id="KAH7077351.1"/>
    </source>
</evidence>
<organism evidence="1 2">
    <name type="scientific">Paraphoma chrysanthemicola</name>
    <dbReference type="NCBI Taxonomy" id="798071"/>
    <lineage>
        <taxon>Eukaryota</taxon>
        <taxon>Fungi</taxon>
        <taxon>Dikarya</taxon>
        <taxon>Ascomycota</taxon>
        <taxon>Pezizomycotina</taxon>
        <taxon>Dothideomycetes</taxon>
        <taxon>Pleosporomycetidae</taxon>
        <taxon>Pleosporales</taxon>
        <taxon>Pleosporineae</taxon>
        <taxon>Phaeosphaeriaceae</taxon>
        <taxon>Paraphoma</taxon>
    </lineage>
</organism>
<name>A0A8K0VV73_9PLEO</name>
<reference evidence="1" key="1">
    <citation type="journal article" date="2021" name="Nat. Commun.">
        <title>Genetic determinants of endophytism in the Arabidopsis root mycobiome.</title>
        <authorList>
            <person name="Mesny F."/>
            <person name="Miyauchi S."/>
            <person name="Thiergart T."/>
            <person name="Pickel B."/>
            <person name="Atanasova L."/>
            <person name="Karlsson M."/>
            <person name="Huettel B."/>
            <person name="Barry K.W."/>
            <person name="Haridas S."/>
            <person name="Chen C."/>
            <person name="Bauer D."/>
            <person name="Andreopoulos W."/>
            <person name="Pangilinan J."/>
            <person name="LaButti K."/>
            <person name="Riley R."/>
            <person name="Lipzen A."/>
            <person name="Clum A."/>
            <person name="Drula E."/>
            <person name="Henrissat B."/>
            <person name="Kohler A."/>
            <person name="Grigoriev I.V."/>
            <person name="Martin F.M."/>
            <person name="Hacquard S."/>
        </authorList>
    </citation>
    <scope>NUCLEOTIDE SEQUENCE</scope>
    <source>
        <strain evidence="1">MPI-SDFR-AT-0120</strain>
    </source>
</reference>
<proteinExistence type="predicted"/>
<gene>
    <name evidence="1" type="ORF">FB567DRAFT_148485</name>
</gene>
<evidence type="ECO:0000313" key="2">
    <source>
        <dbReference type="Proteomes" id="UP000813461"/>
    </source>
</evidence>
<keyword evidence="2" id="KW-1185">Reference proteome</keyword>
<accession>A0A8K0VV73</accession>
<dbReference type="EMBL" id="JAGMVJ010000018">
    <property type="protein sequence ID" value="KAH7077351.1"/>
    <property type="molecule type" value="Genomic_DNA"/>
</dbReference>
<dbReference type="Proteomes" id="UP000813461">
    <property type="component" value="Unassembled WGS sequence"/>
</dbReference>
<protein>
    <submittedName>
        <fullName evidence="1">Uncharacterized protein</fullName>
    </submittedName>
</protein>
<comment type="caution">
    <text evidence="1">The sequence shown here is derived from an EMBL/GenBank/DDBJ whole genome shotgun (WGS) entry which is preliminary data.</text>
</comment>
<dbReference type="AlphaFoldDB" id="A0A8K0VV73"/>
<sequence length="116" mass="12671">MRESQAEVLLAVMTILFPSPSSAVHDERALLTAVIHEALDIVDRDAPPMCNQPNPEALPLQEILDSQERAEFMHDASANPRFFHQRHGCLSLARTEGLKNGRIPASACAIITAALC</sequence>